<evidence type="ECO:0000313" key="3">
    <source>
        <dbReference type="EMBL" id="RCH95880.1"/>
    </source>
</evidence>
<reference evidence="3 4" key="1">
    <citation type="journal article" date="2018" name="G3 (Bethesda)">
        <title>Phylogenetic and Phylogenomic Definition of Rhizopus Species.</title>
        <authorList>
            <person name="Gryganskyi A.P."/>
            <person name="Golan J."/>
            <person name="Dolatabadi S."/>
            <person name="Mondo S."/>
            <person name="Robb S."/>
            <person name="Idnurm A."/>
            <person name="Muszewska A."/>
            <person name="Steczkiewicz K."/>
            <person name="Masonjones S."/>
            <person name="Liao H.L."/>
            <person name="Gajdeczka M.T."/>
            <person name="Anike F."/>
            <person name="Vuek A."/>
            <person name="Anishchenko I.M."/>
            <person name="Voigt K."/>
            <person name="de Hoog G.S."/>
            <person name="Smith M.E."/>
            <person name="Heitman J."/>
            <person name="Vilgalys R."/>
            <person name="Stajich J.E."/>
        </authorList>
    </citation>
    <scope>NUCLEOTIDE SEQUENCE [LARGE SCALE GENOMIC DNA]</scope>
    <source>
        <strain evidence="3 4">LSU 92-RS-03</strain>
    </source>
</reference>
<feature type="compositionally biased region" description="Polar residues" evidence="2">
    <location>
        <begin position="547"/>
        <end position="565"/>
    </location>
</feature>
<feature type="coiled-coil region" evidence="1">
    <location>
        <begin position="123"/>
        <end position="235"/>
    </location>
</feature>
<evidence type="ECO:0000256" key="1">
    <source>
        <dbReference type="SAM" id="Coils"/>
    </source>
</evidence>
<feature type="region of interest" description="Disordered" evidence="2">
    <location>
        <begin position="482"/>
        <end position="565"/>
    </location>
</feature>
<accession>A0A367K127</accession>
<dbReference type="AlphaFoldDB" id="A0A367K127"/>
<comment type="caution">
    <text evidence="3">The sequence shown here is derived from an EMBL/GenBank/DDBJ whole genome shotgun (WGS) entry which is preliminary data.</text>
</comment>
<organism evidence="3 4">
    <name type="scientific">Rhizopus stolonifer</name>
    <name type="common">Rhizopus nigricans</name>
    <dbReference type="NCBI Taxonomy" id="4846"/>
    <lineage>
        <taxon>Eukaryota</taxon>
        <taxon>Fungi</taxon>
        <taxon>Fungi incertae sedis</taxon>
        <taxon>Mucoromycota</taxon>
        <taxon>Mucoromycotina</taxon>
        <taxon>Mucoromycetes</taxon>
        <taxon>Mucorales</taxon>
        <taxon>Mucorineae</taxon>
        <taxon>Rhizopodaceae</taxon>
        <taxon>Rhizopus</taxon>
    </lineage>
</organism>
<gene>
    <name evidence="3" type="ORF">CU098_003113</name>
</gene>
<protein>
    <submittedName>
        <fullName evidence="3">Uncharacterized protein</fullName>
    </submittedName>
</protein>
<dbReference type="Proteomes" id="UP000253551">
    <property type="component" value="Unassembled WGS sequence"/>
</dbReference>
<evidence type="ECO:0000313" key="4">
    <source>
        <dbReference type="Proteomes" id="UP000253551"/>
    </source>
</evidence>
<keyword evidence="1" id="KW-0175">Coiled coil</keyword>
<dbReference type="EMBL" id="PJQM01002376">
    <property type="protein sequence ID" value="RCH95880.1"/>
    <property type="molecule type" value="Genomic_DNA"/>
</dbReference>
<evidence type="ECO:0000256" key="2">
    <source>
        <dbReference type="SAM" id="MobiDB-lite"/>
    </source>
</evidence>
<dbReference type="OrthoDB" id="2282043at2759"/>
<sequence length="621" mass="71772">MDQFFTFCTQGSQQHNIWLYELEHSSSIIYLNYIHPSDNLAQLKHTLDYASSLSQHKSTAHTTKSVLSSDENLHRIISRLSNEIQMLKQQKGRESTSTYSEGPRNISMFSSVSNSTSATILTDEKFDHDIHDLHRQIEELENQVTVTRERNTLVEQELVDISNNNQRLCKINDTQAQLLDGLEQKITETENLVQILSRQLVAERSLYAEHYAPDKRELEDCLKVIQQLVSKQEEQHSHAIEELIIIQKWLASKNDALIEEDVFDTYLDHIPEEQDWKQAFQQLQQKTLVLERKLVETEADLDVCRQAIRNNDNSGLVGKLENDIARLETVQDSTAVNQHIEHLESVVQNLNQQLLDATHRSMEKDRQIASLQQQQQQYDTKHKSNELTVSRHRRTLSNQTTRSNNPQAEQAQLMRWIYENIDDPTGRSEVIQKFSQMSDDNAQLSMWIHDLEAQLFSERQRMAQENKSLECEVMNLALQLEKEPVKRRSRSSTQSKLERSSVLSAAEQRSRSPISSFPPPPTEPPSEPLPPVPAPSSSKKQSRVSDIVSQLESSQSKVQAQQQELTAHHGELDALKKQLENISLELENERKLKQKAEKAHQILERRIEDLMTNKKNKFRCF</sequence>
<name>A0A367K127_RHIST</name>
<keyword evidence="4" id="KW-1185">Reference proteome</keyword>
<feature type="compositionally biased region" description="Pro residues" evidence="2">
    <location>
        <begin position="516"/>
        <end position="534"/>
    </location>
</feature>
<proteinExistence type="predicted"/>